<evidence type="ECO:0000313" key="1">
    <source>
        <dbReference type="EMBL" id="NFA59476.1"/>
    </source>
</evidence>
<dbReference type="AlphaFoldDB" id="A0A6M0SVF8"/>
<evidence type="ECO:0000313" key="2">
    <source>
        <dbReference type="Proteomes" id="UP000473089"/>
    </source>
</evidence>
<accession>A0A6M0SVF8</accession>
<gene>
    <name evidence="1" type="ORF">EXM42_03415</name>
</gene>
<name>A0A6M0SVF8_CLOBO</name>
<comment type="caution">
    <text evidence="1">The sequence shown here is derived from an EMBL/GenBank/DDBJ whole genome shotgun (WGS) entry which is preliminary data.</text>
</comment>
<reference evidence="1 2" key="1">
    <citation type="submission" date="2019-02" db="EMBL/GenBank/DDBJ databases">
        <title>Genome sequencing of Clostridium botulinum clinical isolates.</title>
        <authorList>
            <person name="Brunt J."/>
            <person name="Van Vliet A.H.M."/>
            <person name="Stringer S.C."/>
            <person name="Grant K.A."/>
            <person name="Carter A.C."/>
            <person name="Peck M.W."/>
        </authorList>
    </citation>
    <scope>NUCLEOTIDE SEQUENCE [LARGE SCALE GENOMIC DNA]</scope>
    <source>
        <strain evidence="1 2">R1125/03</strain>
    </source>
</reference>
<dbReference type="EMBL" id="SGJP01000005">
    <property type="protein sequence ID" value="NFA59476.1"/>
    <property type="molecule type" value="Genomic_DNA"/>
</dbReference>
<proteinExistence type="predicted"/>
<organism evidence="1 2">
    <name type="scientific">Clostridium botulinum</name>
    <dbReference type="NCBI Taxonomy" id="1491"/>
    <lineage>
        <taxon>Bacteria</taxon>
        <taxon>Bacillati</taxon>
        <taxon>Bacillota</taxon>
        <taxon>Clostridia</taxon>
        <taxon>Eubacteriales</taxon>
        <taxon>Clostridiaceae</taxon>
        <taxon>Clostridium</taxon>
    </lineage>
</organism>
<protein>
    <submittedName>
        <fullName evidence="1">Uncharacterized protein</fullName>
    </submittedName>
</protein>
<sequence>MFRYNKDITYAVETIDVEKEEVKFIGQKESEFVVTKQVDKICIYKNGKQIDSFMLTIESDMYPVMNTIDSIERNVKQRLMELGI</sequence>
<dbReference type="Proteomes" id="UP000473089">
    <property type="component" value="Unassembled WGS sequence"/>
</dbReference>